<feature type="region of interest" description="Disordered" evidence="1">
    <location>
        <begin position="119"/>
        <end position="141"/>
    </location>
</feature>
<protein>
    <recommendedName>
        <fullName evidence="4">F-box domain-containing protein</fullName>
    </recommendedName>
</protein>
<dbReference type="OrthoDB" id="2898185at2759"/>
<sequence>MASSKTLSDYINSNNPPHPEAIKFARSAIDDISTQIGVLMNEVEFLESERKKIRAVVSPIRVMPSELLSEFFLLAAFAEKNAARRRTVGALQRVCRRWRDVALETHGLWTEAVVSSVSHSQSGYTSPSSLSDQRPSDEEPSHEEEFKMITSWLSRAALLPKSIGYSVTRTCLCVEGNECIALSPTLDKLIKHGPLLDHISLTMPTAACFRSWVQSLVKEEESPPSSWHSLRSLKLALMDGDLQFWNDASDPTRSIFALLPTVKSLGLCLPTSAHDLPALLVRPIHIPDPILAGLTVLSVKWDWAGSSLFKLLSSCARLEILAVDLGNGEPFDTDDSTHTLSRLRVAPLVLSSLQEFYLRDGSFRILEFVRFPALSVLDMELDVDREETITASSALGSFLTSSNLVGMIKNIRLCGLIELDSSWPYPNPRMASDGHLILPAHKPCDAATTNAHGTIEYRASSAPLCTQPDDDGMHQPRGLDRRDYATYSSERDCECSTHNQRQPQDPTILSHSLTGYNVDDGTVCWSLFTPRIIAVTDGKRLAFHNDERS</sequence>
<proteinExistence type="predicted"/>
<evidence type="ECO:0008006" key="4">
    <source>
        <dbReference type="Google" id="ProtNLM"/>
    </source>
</evidence>
<evidence type="ECO:0000313" key="3">
    <source>
        <dbReference type="Proteomes" id="UP000521943"/>
    </source>
</evidence>
<dbReference type="EMBL" id="JACGCI010000105">
    <property type="protein sequence ID" value="KAF6745514.1"/>
    <property type="molecule type" value="Genomic_DNA"/>
</dbReference>
<name>A0A8H6HER7_9AGAR</name>
<comment type="caution">
    <text evidence="2">The sequence shown here is derived from an EMBL/GenBank/DDBJ whole genome shotgun (WGS) entry which is preliminary data.</text>
</comment>
<reference evidence="2 3" key="1">
    <citation type="submission" date="2020-07" db="EMBL/GenBank/DDBJ databases">
        <title>Comparative genomics of pyrophilous fungi reveals a link between fire events and developmental genes.</title>
        <authorList>
            <consortium name="DOE Joint Genome Institute"/>
            <person name="Steindorff A.S."/>
            <person name="Carver A."/>
            <person name="Calhoun S."/>
            <person name="Stillman K."/>
            <person name="Liu H."/>
            <person name="Lipzen A."/>
            <person name="Pangilinan J."/>
            <person name="Labutti K."/>
            <person name="Bruns T.D."/>
            <person name="Grigoriev I.V."/>
        </authorList>
    </citation>
    <scope>NUCLEOTIDE SEQUENCE [LARGE SCALE GENOMIC DNA]</scope>
    <source>
        <strain evidence="2 3">CBS 144469</strain>
    </source>
</reference>
<organism evidence="2 3">
    <name type="scientific">Ephemerocybe angulata</name>
    <dbReference type="NCBI Taxonomy" id="980116"/>
    <lineage>
        <taxon>Eukaryota</taxon>
        <taxon>Fungi</taxon>
        <taxon>Dikarya</taxon>
        <taxon>Basidiomycota</taxon>
        <taxon>Agaricomycotina</taxon>
        <taxon>Agaricomycetes</taxon>
        <taxon>Agaricomycetidae</taxon>
        <taxon>Agaricales</taxon>
        <taxon>Agaricineae</taxon>
        <taxon>Psathyrellaceae</taxon>
        <taxon>Ephemerocybe</taxon>
    </lineage>
</organism>
<evidence type="ECO:0000313" key="2">
    <source>
        <dbReference type="EMBL" id="KAF6745514.1"/>
    </source>
</evidence>
<evidence type="ECO:0000256" key="1">
    <source>
        <dbReference type="SAM" id="MobiDB-lite"/>
    </source>
</evidence>
<dbReference type="Proteomes" id="UP000521943">
    <property type="component" value="Unassembled WGS sequence"/>
</dbReference>
<gene>
    <name evidence="2" type="ORF">DFP72DRAFT_1077480</name>
</gene>
<dbReference type="AlphaFoldDB" id="A0A8H6HER7"/>
<feature type="compositionally biased region" description="Polar residues" evidence="1">
    <location>
        <begin position="119"/>
        <end position="133"/>
    </location>
</feature>
<accession>A0A8H6HER7</accession>
<keyword evidence="3" id="KW-1185">Reference proteome</keyword>